<dbReference type="InterPro" id="IPR013767">
    <property type="entry name" value="PAS_fold"/>
</dbReference>
<dbReference type="Pfam" id="PF00989">
    <property type="entry name" value="PAS"/>
    <property type="match status" value="1"/>
</dbReference>
<keyword evidence="4" id="KW-0808">Transferase</keyword>
<dbReference type="EMBL" id="JAYGIM010000005">
    <property type="protein sequence ID" value="MEA5426458.1"/>
    <property type="molecule type" value="Genomic_DNA"/>
</dbReference>
<dbReference type="InterPro" id="IPR000014">
    <property type="entry name" value="PAS"/>
</dbReference>
<protein>
    <recommendedName>
        <fullName evidence="2">histidine kinase</fullName>
        <ecNumber evidence="2">2.7.13.3</ecNumber>
    </recommendedName>
</protein>
<dbReference type="RefSeq" id="WP_323257635.1">
    <property type="nucleotide sequence ID" value="NZ_JAYGIM010000005.1"/>
</dbReference>
<dbReference type="Proteomes" id="UP001302222">
    <property type="component" value="Unassembled WGS sequence"/>
</dbReference>
<feature type="domain" description="PAS" evidence="6">
    <location>
        <begin position="122"/>
        <end position="192"/>
    </location>
</feature>
<evidence type="ECO:0000256" key="1">
    <source>
        <dbReference type="ARBA" id="ARBA00000085"/>
    </source>
</evidence>
<evidence type="ECO:0000313" key="8">
    <source>
        <dbReference type="Proteomes" id="UP001302222"/>
    </source>
</evidence>
<dbReference type="InterPro" id="IPR052162">
    <property type="entry name" value="Sensor_kinase/Photoreceptor"/>
</dbReference>
<keyword evidence="8" id="KW-1185">Reference proteome</keyword>
<comment type="catalytic activity">
    <reaction evidence="1">
        <text>ATP + protein L-histidine = ADP + protein N-phospho-L-histidine.</text>
        <dbReference type="EC" id="2.7.13.3"/>
    </reaction>
</comment>
<proteinExistence type="predicted"/>
<gene>
    <name evidence="7" type="ORF">VB798_07750</name>
</gene>
<dbReference type="Gene3D" id="3.30.450.20">
    <property type="entry name" value="PAS domain"/>
    <property type="match status" value="2"/>
</dbReference>
<evidence type="ECO:0000256" key="4">
    <source>
        <dbReference type="ARBA" id="ARBA00022679"/>
    </source>
</evidence>
<dbReference type="NCBIfam" id="TIGR00229">
    <property type="entry name" value="sensory_box"/>
    <property type="match status" value="1"/>
</dbReference>
<dbReference type="CDD" id="cd00130">
    <property type="entry name" value="PAS"/>
    <property type="match status" value="1"/>
</dbReference>
<evidence type="ECO:0000256" key="3">
    <source>
        <dbReference type="ARBA" id="ARBA00022553"/>
    </source>
</evidence>
<organism evidence="7 8">
    <name type="scientific">Arcicella lustrica</name>
    <dbReference type="NCBI Taxonomy" id="2984196"/>
    <lineage>
        <taxon>Bacteria</taxon>
        <taxon>Pseudomonadati</taxon>
        <taxon>Bacteroidota</taxon>
        <taxon>Cytophagia</taxon>
        <taxon>Cytophagales</taxon>
        <taxon>Flectobacillaceae</taxon>
        <taxon>Arcicella</taxon>
    </lineage>
</organism>
<evidence type="ECO:0000313" key="7">
    <source>
        <dbReference type="EMBL" id="MEA5426458.1"/>
    </source>
</evidence>
<evidence type="ECO:0000259" key="6">
    <source>
        <dbReference type="PROSITE" id="PS50112"/>
    </source>
</evidence>
<name>A0ABU5SGP6_9BACT</name>
<keyword evidence="3" id="KW-0597">Phosphoprotein</keyword>
<dbReference type="PANTHER" id="PTHR43304:SF1">
    <property type="entry name" value="PAC DOMAIN-CONTAINING PROTEIN"/>
    <property type="match status" value="1"/>
</dbReference>
<keyword evidence="5" id="KW-0418">Kinase</keyword>
<dbReference type="InterPro" id="IPR035965">
    <property type="entry name" value="PAS-like_dom_sf"/>
</dbReference>
<dbReference type="PANTHER" id="PTHR43304">
    <property type="entry name" value="PHYTOCHROME-LIKE PROTEIN CPH1"/>
    <property type="match status" value="1"/>
</dbReference>
<dbReference type="SMART" id="SM00091">
    <property type="entry name" value="PAS"/>
    <property type="match status" value="2"/>
</dbReference>
<accession>A0ABU5SGP6</accession>
<evidence type="ECO:0000256" key="5">
    <source>
        <dbReference type="ARBA" id="ARBA00022777"/>
    </source>
</evidence>
<comment type="caution">
    <text evidence="7">The sequence shown here is derived from an EMBL/GenBank/DDBJ whole genome shotgun (WGS) entry which is preliminary data.</text>
</comment>
<evidence type="ECO:0000256" key="2">
    <source>
        <dbReference type="ARBA" id="ARBA00012438"/>
    </source>
</evidence>
<sequence>MILNNQFLDALDEFVFIVDAEYKIRAFNKSFASLYFSHFGEYPEIGQEGLMNYSPNLGELVRSSFKRGFSGERFKINNQVNGVYLEFTVSPIFDVNQKVESLVVSAHETTQTNNLIKKVSAQEEKYQYVVENIHDVIFQTDAVGNWTFLNKAWTDIFQYTVEESLNTPFYSYLHPDDVRKNELLFEPLINRKKKFCRHVIRYITKAGKIRWIKVFATLLINEDDEIIGTTGTLRDITDEIVNEHFNELLLNNVRDLICIHNQDGTYLFV</sequence>
<dbReference type="SMART" id="SM00086">
    <property type="entry name" value="PAC"/>
    <property type="match status" value="1"/>
</dbReference>
<dbReference type="SUPFAM" id="SSF55785">
    <property type="entry name" value="PYP-like sensor domain (PAS domain)"/>
    <property type="match status" value="2"/>
</dbReference>
<dbReference type="PROSITE" id="PS50112">
    <property type="entry name" value="PAS"/>
    <property type="match status" value="1"/>
</dbReference>
<dbReference type="EC" id="2.7.13.3" evidence="2"/>
<reference evidence="7 8" key="1">
    <citation type="submission" date="2023-12" db="EMBL/GenBank/DDBJ databases">
        <title>Novel species of the genus Arcicella isolated from rivers.</title>
        <authorList>
            <person name="Lu H."/>
        </authorList>
    </citation>
    <scope>NUCLEOTIDE SEQUENCE [LARGE SCALE GENOMIC DNA]</scope>
    <source>
        <strain evidence="7 8">DC25W</strain>
    </source>
</reference>
<dbReference type="InterPro" id="IPR001610">
    <property type="entry name" value="PAC"/>
</dbReference>